<accession>A0ABD0JKV8</accession>
<comment type="caution">
    <text evidence="3">The sequence shown here is derived from an EMBL/GenBank/DDBJ whole genome shotgun (WGS) entry which is preliminary data.</text>
</comment>
<reference evidence="3 4" key="1">
    <citation type="journal article" date="2023" name="Sci. Data">
        <title>Genome assembly of the Korean intertidal mud-creeper Batillaria attramentaria.</title>
        <authorList>
            <person name="Patra A.K."/>
            <person name="Ho P.T."/>
            <person name="Jun S."/>
            <person name="Lee S.J."/>
            <person name="Kim Y."/>
            <person name="Won Y.J."/>
        </authorList>
    </citation>
    <scope>NUCLEOTIDE SEQUENCE [LARGE SCALE GENOMIC DNA]</scope>
    <source>
        <strain evidence="3">Wonlab-2016</strain>
    </source>
</reference>
<feature type="transmembrane region" description="Helical" evidence="2">
    <location>
        <begin position="65"/>
        <end position="82"/>
    </location>
</feature>
<sequence>MITRERPEQSVSGRRDPVDLQYTSSQGVIQSIHSLHHVRPRVRRVARYGWLNVIRQFRRQTFDRCSGTFVGIKLGLFIYQIYPKTLSYNIEKKAKNRQETNLGGWGPLSMWVGGVPLACGLCFARYKHVTANQRYTQETGDTPGNRGHTETGDTPGNRGHTRKPGTHLEDRGHNLETGDRQRTLVIGNSKNTLENGVTLETWDALKALNIVDNLTLLCFCL</sequence>
<feature type="compositionally biased region" description="Basic and acidic residues" evidence="1">
    <location>
        <begin position="166"/>
        <end position="175"/>
    </location>
</feature>
<evidence type="ECO:0000256" key="1">
    <source>
        <dbReference type="SAM" id="MobiDB-lite"/>
    </source>
</evidence>
<feature type="transmembrane region" description="Helical" evidence="2">
    <location>
        <begin position="102"/>
        <end position="124"/>
    </location>
</feature>
<protein>
    <submittedName>
        <fullName evidence="3">Uncharacterized protein</fullName>
    </submittedName>
</protein>
<feature type="region of interest" description="Disordered" evidence="1">
    <location>
        <begin position="135"/>
        <end position="175"/>
    </location>
</feature>
<keyword evidence="2" id="KW-0812">Transmembrane</keyword>
<dbReference type="Proteomes" id="UP001519460">
    <property type="component" value="Unassembled WGS sequence"/>
</dbReference>
<name>A0ABD0JKV8_9CAEN</name>
<gene>
    <name evidence="3" type="ORF">BaRGS_00033453</name>
</gene>
<organism evidence="3 4">
    <name type="scientific">Batillaria attramentaria</name>
    <dbReference type="NCBI Taxonomy" id="370345"/>
    <lineage>
        <taxon>Eukaryota</taxon>
        <taxon>Metazoa</taxon>
        <taxon>Spiralia</taxon>
        <taxon>Lophotrochozoa</taxon>
        <taxon>Mollusca</taxon>
        <taxon>Gastropoda</taxon>
        <taxon>Caenogastropoda</taxon>
        <taxon>Sorbeoconcha</taxon>
        <taxon>Cerithioidea</taxon>
        <taxon>Batillariidae</taxon>
        <taxon>Batillaria</taxon>
    </lineage>
</organism>
<proteinExistence type="predicted"/>
<evidence type="ECO:0000313" key="4">
    <source>
        <dbReference type="Proteomes" id="UP001519460"/>
    </source>
</evidence>
<evidence type="ECO:0000256" key="2">
    <source>
        <dbReference type="SAM" id="Phobius"/>
    </source>
</evidence>
<dbReference type="AlphaFoldDB" id="A0ABD0JKV8"/>
<keyword evidence="2" id="KW-0472">Membrane</keyword>
<keyword evidence="4" id="KW-1185">Reference proteome</keyword>
<dbReference type="EMBL" id="JACVVK020000410">
    <property type="protein sequence ID" value="KAK7475306.1"/>
    <property type="molecule type" value="Genomic_DNA"/>
</dbReference>
<evidence type="ECO:0000313" key="3">
    <source>
        <dbReference type="EMBL" id="KAK7475306.1"/>
    </source>
</evidence>
<keyword evidence="2" id="KW-1133">Transmembrane helix</keyword>